<proteinExistence type="predicted"/>
<dbReference type="Proteomes" id="UP000536835">
    <property type="component" value="Unassembled WGS sequence"/>
</dbReference>
<evidence type="ECO:0000313" key="3">
    <source>
        <dbReference type="Proteomes" id="UP000536835"/>
    </source>
</evidence>
<keyword evidence="1" id="KW-0812">Transmembrane</keyword>
<keyword evidence="3" id="KW-1185">Reference proteome</keyword>
<name>A0A7Y3RIG8_9PROT</name>
<dbReference type="AlphaFoldDB" id="A0A7Y3RIG8"/>
<dbReference type="EMBL" id="JABFCX010000001">
    <property type="protein sequence ID" value="NNU14710.1"/>
    <property type="molecule type" value="Genomic_DNA"/>
</dbReference>
<protein>
    <recommendedName>
        <fullName evidence="4">TonB C-terminal domain-containing protein</fullName>
    </recommendedName>
</protein>
<evidence type="ECO:0000313" key="2">
    <source>
        <dbReference type="EMBL" id="NNU14710.1"/>
    </source>
</evidence>
<feature type="transmembrane region" description="Helical" evidence="1">
    <location>
        <begin position="6"/>
        <end position="25"/>
    </location>
</feature>
<evidence type="ECO:0000256" key="1">
    <source>
        <dbReference type="SAM" id="Phobius"/>
    </source>
</evidence>
<dbReference type="RefSeq" id="WP_173195562.1">
    <property type="nucleotide sequence ID" value="NZ_JABFCX010000001.1"/>
</dbReference>
<evidence type="ECO:0008006" key="4">
    <source>
        <dbReference type="Google" id="ProtNLM"/>
    </source>
</evidence>
<sequence>MFRDDVPVFGFALVILAGVVVIMLLRSVSQPPSPIGQASAAPLPERQAQLTVATYRSVGVEAGHRLPCDGPGASQEGPASTEPVRRAAVCRIPNPPNRISIPVTYDVEPHGIAANIQLAPGTPACFAPVIEETVRAWRYCPKKVRGEPQWRYDEGTILTFVRTD</sequence>
<reference evidence="2 3" key="1">
    <citation type="submission" date="2020-05" db="EMBL/GenBank/DDBJ databases">
        <title>Parvularcula mediterraneae sp. nov., isolated from polypropylene straw from shallow seawater of the seashore of Laganas in Zakynthos island, Greece.</title>
        <authorList>
            <person name="Szabo I."/>
            <person name="Al-Omari J."/>
            <person name="Rado J."/>
            <person name="Szerdahelyi G.S."/>
        </authorList>
    </citation>
    <scope>NUCLEOTIDE SEQUENCE [LARGE SCALE GENOMIC DNA]</scope>
    <source>
        <strain evidence="2 3">ZS-1/3</strain>
    </source>
</reference>
<gene>
    <name evidence="2" type="ORF">HK107_00045</name>
</gene>
<keyword evidence="1" id="KW-1133">Transmembrane helix</keyword>
<accession>A0A7Y3RIG8</accession>
<keyword evidence="1" id="KW-0472">Membrane</keyword>
<comment type="caution">
    <text evidence="2">The sequence shown here is derived from an EMBL/GenBank/DDBJ whole genome shotgun (WGS) entry which is preliminary data.</text>
</comment>
<organism evidence="2 3">
    <name type="scientific">Parvularcula mediterranea</name>
    <dbReference type="NCBI Taxonomy" id="2732508"/>
    <lineage>
        <taxon>Bacteria</taxon>
        <taxon>Pseudomonadati</taxon>
        <taxon>Pseudomonadota</taxon>
        <taxon>Alphaproteobacteria</taxon>
        <taxon>Parvularculales</taxon>
        <taxon>Parvularculaceae</taxon>
        <taxon>Parvularcula</taxon>
    </lineage>
</organism>